<name>A0ABS9D0C1_9RHOB</name>
<protein>
    <submittedName>
        <fullName evidence="5">3-keto-5-aminohexanoate cleavage protein</fullName>
    </submittedName>
</protein>
<gene>
    <name evidence="5" type="ORF">L0664_18065</name>
</gene>
<dbReference type="Proteomes" id="UP001200557">
    <property type="component" value="Unassembled WGS sequence"/>
</dbReference>
<sequence length="251" mass="27078">MQTPYILVAPTGARRTKQDHPNLPIQMDEIIQSAAACFAAGAHGLHLHVRDDAGQHTLDPGIYRETLAELETHLPDMGVQITTEAAGVFDVATQLACLDGVKPRWASISVREIARDPALADRVYGTCVDNGTKVQHILYDVADVALLADWHSRGIVRADQTSVIFVLGRYTTGQVSHPSDLTPFLETFENRGPWMVCAFGQNEHACLHAAAQHGGDLRVGFENNLLDGHGAQFTDNAASVNALADTLKAAP</sequence>
<keyword evidence="6" id="KW-1185">Reference proteome</keyword>
<keyword evidence="4" id="KW-0862">Zinc</keyword>
<dbReference type="EMBL" id="JAKGAQ010000007">
    <property type="protein sequence ID" value="MCF2872975.1"/>
    <property type="molecule type" value="Genomic_DNA"/>
</dbReference>
<evidence type="ECO:0000256" key="2">
    <source>
        <dbReference type="ARBA" id="ARBA00022679"/>
    </source>
</evidence>
<evidence type="ECO:0000313" key="6">
    <source>
        <dbReference type="Proteomes" id="UP001200557"/>
    </source>
</evidence>
<keyword evidence="2" id="KW-0808">Transferase</keyword>
<evidence type="ECO:0000313" key="5">
    <source>
        <dbReference type="EMBL" id="MCF2872975.1"/>
    </source>
</evidence>
<keyword evidence="3" id="KW-0479">Metal-binding</keyword>
<dbReference type="PANTHER" id="PTHR37418:SF2">
    <property type="entry name" value="3-KETO-5-AMINOHEXANOATE CLEAVAGE ENZYME"/>
    <property type="match status" value="1"/>
</dbReference>
<accession>A0ABS9D0C1</accession>
<dbReference type="RefSeq" id="WP_235227305.1">
    <property type="nucleotide sequence ID" value="NZ_JAKGAQ010000007.1"/>
</dbReference>
<comment type="caution">
    <text evidence="5">The sequence shown here is derived from an EMBL/GenBank/DDBJ whole genome shotgun (WGS) entry which is preliminary data.</text>
</comment>
<comment type="cofactor">
    <cofactor evidence="1">
        <name>Zn(2+)</name>
        <dbReference type="ChEBI" id="CHEBI:29105"/>
    </cofactor>
</comment>
<dbReference type="Gene3D" id="3.20.20.70">
    <property type="entry name" value="Aldolase class I"/>
    <property type="match status" value="1"/>
</dbReference>
<evidence type="ECO:0000256" key="3">
    <source>
        <dbReference type="ARBA" id="ARBA00022723"/>
    </source>
</evidence>
<proteinExistence type="predicted"/>
<organism evidence="5 6">
    <name type="scientific">Octadecabacter dasysiphoniae</name>
    <dbReference type="NCBI Taxonomy" id="2909341"/>
    <lineage>
        <taxon>Bacteria</taxon>
        <taxon>Pseudomonadati</taxon>
        <taxon>Pseudomonadota</taxon>
        <taxon>Alphaproteobacteria</taxon>
        <taxon>Rhodobacterales</taxon>
        <taxon>Roseobacteraceae</taxon>
        <taxon>Octadecabacter</taxon>
    </lineage>
</organism>
<evidence type="ECO:0000256" key="4">
    <source>
        <dbReference type="ARBA" id="ARBA00022833"/>
    </source>
</evidence>
<evidence type="ECO:0000256" key="1">
    <source>
        <dbReference type="ARBA" id="ARBA00001947"/>
    </source>
</evidence>
<dbReference type="InterPro" id="IPR008567">
    <property type="entry name" value="BKACE"/>
</dbReference>
<dbReference type="InterPro" id="IPR013785">
    <property type="entry name" value="Aldolase_TIM"/>
</dbReference>
<dbReference type="Pfam" id="PF05853">
    <property type="entry name" value="BKACE"/>
    <property type="match status" value="1"/>
</dbReference>
<reference evidence="5 6" key="1">
    <citation type="submission" date="2022-01" db="EMBL/GenBank/DDBJ databases">
        <title>Octadecabacter sp. nov., isolated from a marine alga.</title>
        <authorList>
            <person name="Jin M.S."/>
            <person name="Kim H.M."/>
            <person name="Han D.M."/>
            <person name="Jung J.J."/>
            <person name="Jeon C.O."/>
        </authorList>
    </citation>
    <scope>NUCLEOTIDE SEQUENCE [LARGE SCALE GENOMIC DNA]</scope>
    <source>
        <strain evidence="5 6">G9-8</strain>
    </source>
</reference>
<dbReference type="PANTHER" id="PTHR37418">
    <property type="entry name" value="3-KETO-5-AMINOHEXANOATE CLEAVAGE ENZYME-RELATED"/>
    <property type="match status" value="1"/>
</dbReference>